<dbReference type="EMBL" id="SNVJ01000010">
    <property type="protein sequence ID" value="MXP64186.1"/>
    <property type="molecule type" value="Genomic_DNA"/>
</dbReference>
<organism evidence="1 2">
    <name type="scientific">Teichococcus coralli</name>
    <dbReference type="NCBI Taxonomy" id="2545983"/>
    <lineage>
        <taxon>Bacteria</taxon>
        <taxon>Pseudomonadati</taxon>
        <taxon>Pseudomonadota</taxon>
        <taxon>Alphaproteobacteria</taxon>
        <taxon>Acetobacterales</taxon>
        <taxon>Roseomonadaceae</taxon>
        <taxon>Roseomonas</taxon>
    </lineage>
</organism>
<sequence>MQEATEIRILTPAQERLARAMARQHALDVRFRPLEEFLPGEGTGSIVAIAHGRAAAAWLQTF</sequence>
<evidence type="ECO:0000313" key="2">
    <source>
        <dbReference type="Proteomes" id="UP000460715"/>
    </source>
</evidence>
<name>A0A845BDJ2_9PROT</name>
<dbReference type="AlphaFoldDB" id="A0A845BDJ2"/>
<accession>A0A845BDJ2</accession>
<gene>
    <name evidence="1" type="ORF">E0493_12615</name>
</gene>
<dbReference type="Proteomes" id="UP000460715">
    <property type="component" value="Unassembled WGS sequence"/>
</dbReference>
<protein>
    <submittedName>
        <fullName evidence="1">Uncharacterized protein</fullName>
    </submittedName>
</protein>
<proteinExistence type="predicted"/>
<comment type="caution">
    <text evidence="1">The sequence shown here is derived from an EMBL/GenBank/DDBJ whole genome shotgun (WGS) entry which is preliminary data.</text>
</comment>
<reference evidence="1 2" key="1">
    <citation type="submission" date="2019-03" db="EMBL/GenBank/DDBJ databases">
        <title>Roseomonas sp. a novel Roseomonas species isolated from Sea whip Gorgonian.</title>
        <authorList>
            <person name="Li F."/>
            <person name="Pan X."/>
            <person name="Huang S."/>
            <person name="Li Z."/>
            <person name="Meng B."/>
        </authorList>
    </citation>
    <scope>NUCLEOTIDE SEQUENCE [LARGE SCALE GENOMIC DNA]</scope>
    <source>
        <strain evidence="1 2">M0104</strain>
    </source>
</reference>
<dbReference type="RefSeq" id="WP_160937320.1">
    <property type="nucleotide sequence ID" value="NZ_SNVJ01000010.1"/>
</dbReference>
<keyword evidence="2" id="KW-1185">Reference proteome</keyword>
<evidence type="ECO:0000313" key="1">
    <source>
        <dbReference type="EMBL" id="MXP64186.1"/>
    </source>
</evidence>
<dbReference type="OrthoDB" id="7285125at2"/>